<dbReference type="FunFam" id="1.10.472.10:FF:000093">
    <property type="entry name" value="Predicted protein"/>
    <property type="match status" value="1"/>
</dbReference>
<dbReference type="InterPro" id="IPR013763">
    <property type="entry name" value="Cyclin-like_dom"/>
</dbReference>
<dbReference type="Gene3D" id="1.10.472.10">
    <property type="entry name" value="Cyclin-like"/>
    <property type="match status" value="2"/>
</dbReference>
<protein>
    <recommendedName>
        <fullName evidence="4">Cyclin-like domain-containing protein</fullName>
    </recommendedName>
</protein>
<keyword evidence="6" id="KW-1185">Reference proteome</keyword>
<dbReference type="InterPro" id="IPR039361">
    <property type="entry name" value="Cyclin"/>
</dbReference>
<gene>
    <name evidence="5" type="ORF">FisN_3Lh571</name>
</gene>
<dbReference type="InParanoid" id="A0A1Z5J8P4"/>
<evidence type="ECO:0000256" key="3">
    <source>
        <dbReference type="SAM" id="MobiDB-lite"/>
    </source>
</evidence>
<sequence length="312" mass="35594">MPALTPNNLEGSLLPALDQNDLADLIAIMRIQEETTYMVHDYLADKEELRKLSAKPVDEDCRTKMCEWCYHVIDYCKFRRETVGIGMSFLDRYLCTRKGKETLGNRKEYQLAAMTTLYVAIKMHEPMEIETSLLADLSHGMYDEMEFVTMEQTILQTLKFRVNGPTPLGFVQHFMALAPKGIHHRATQLLMDFARFQTELVISHQKFVAIRPSEIGFAAILNALEGIGENLVSKKDQAAFIRNIEDFSEIAKEDVEKTQLKLSLLFITLIEGEYEDVLKVADSFKEEEEPEKLTNGISPSKALGNLFRRGSK</sequence>
<feature type="domain" description="Cyclin-like" evidence="4">
    <location>
        <begin position="67"/>
        <end position="156"/>
    </location>
</feature>
<dbReference type="InterPro" id="IPR004367">
    <property type="entry name" value="Cyclin_C-dom"/>
</dbReference>
<keyword evidence="1 2" id="KW-0195">Cyclin</keyword>
<organism evidence="5 6">
    <name type="scientific">Fistulifera solaris</name>
    <name type="common">Oleaginous diatom</name>
    <dbReference type="NCBI Taxonomy" id="1519565"/>
    <lineage>
        <taxon>Eukaryota</taxon>
        <taxon>Sar</taxon>
        <taxon>Stramenopiles</taxon>
        <taxon>Ochrophyta</taxon>
        <taxon>Bacillariophyta</taxon>
        <taxon>Bacillariophyceae</taxon>
        <taxon>Bacillariophycidae</taxon>
        <taxon>Naviculales</taxon>
        <taxon>Naviculaceae</taxon>
        <taxon>Fistulifera</taxon>
    </lineage>
</organism>
<evidence type="ECO:0000259" key="4">
    <source>
        <dbReference type="SMART" id="SM00385"/>
    </source>
</evidence>
<name>A0A1Z5J8P4_FISSO</name>
<reference evidence="5 6" key="1">
    <citation type="journal article" date="2015" name="Plant Cell">
        <title>Oil accumulation by the oleaginous diatom Fistulifera solaris as revealed by the genome and transcriptome.</title>
        <authorList>
            <person name="Tanaka T."/>
            <person name="Maeda Y."/>
            <person name="Veluchamy A."/>
            <person name="Tanaka M."/>
            <person name="Abida H."/>
            <person name="Marechal E."/>
            <person name="Bowler C."/>
            <person name="Muto M."/>
            <person name="Sunaga Y."/>
            <person name="Tanaka M."/>
            <person name="Yoshino T."/>
            <person name="Taniguchi T."/>
            <person name="Fukuda Y."/>
            <person name="Nemoto M."/>
            <person name="Matsumoto M."/>
            <person name="Wong P.S."/>
            <person name="Aburatani S."/>
            <person name="Fujibuchi W."/>
        </authorList>
    </citation>
    <scope>NUCLEOTIDE SEQUENCE [LARGE SCALE GENOMIC DNA]</scope>
    <source>
        <strain evidence="5 6">JPCC DA0580</strain>
    </source>
</reference>
<dbReference type="EMBL" id="BDSP01000016">
    <property type="protein sequence ID" value="GAX10360.1"/>
    <property type="molecule type" value="Genomic_DNA"/>
</dbReference>
<proteinExistence type="inferred from homology"/>
<dbReference type="SMART" id="SM00385">
    <property type="entry name" value="CYCLIN"/>
    <property type="match status" value="1"/>
</dbReference>
<dbReference type="AlphaFoldDB" id="A0A1Z5J8P4"/>
<dbReference type="Pfam" id="PF00134">
    <property type="entry name" value="Cyclin_N"/>
    <property type="match status" value="1"/>
</dbReference>
<dbReference type="OrthoDB" id="44315at2759"/>
<dbReference type="InterPro" id="IPR006671">
    <property type="entry name" value="Cyclin_N"/>
</dbReference>
<dbReference type="PANTHER" id="PTHR10177">
    <property type="entry name" value="CYCLINS"/>
    <property type="match status" value="1"/>
</dbReference>
<accession>A0A1Z5J8P4</accession>
<dbReference type="Proteomes" id="UP000198406">
    <property type="component" value="Unassembled WGS sequence"/>
</dbReference>
<evidence type="ECO:0000313" key="5">
    <source>
        <dbReference type="EMBL" id="GAX10360.1"/>
    </source>
</evidence>
<dbReference type="InterPro" id="IPR036915">
    <property type="entry name" value="Cyclin-like_sf"/>
</dbReference>
<evidence type="ECO:0000313" key="6">
    <source>
        <dbReference type="Proteomes" id="UP000198406"/>
    </source>
</evidence>
<evidence type="ECO:0000256" key="2">
    <source>
        <dbReference type="RuleBase" id="RU000383"/>
    </source>
</evidence>
<comment type="caution">
    <text evidence="5">The sequence shown here is derived from an EMBL/GenBank/DDBJ whole genome shotgun (WGS) entry which is preliminary data.</text>
</comment>
<dbReference type="SUPFAM" id="SSF47954">
    <property type="entry name" value="Cyclin-like"/>
    <property type="match status" value="1"/>
</dbReference>
<evidence type="ECO:0000256" key="1">
    <source>
        <dbReference type="ARBA" id="ARBA00023127"/>
    </source>
</evidence>
<comment type="similarity">
    <text evidence="2">Belongs to the cyclin family.</text>
</comment>
<feature type="region of interest" description="Disordered" evidence="3">
    <location>
        <begin position="287"/>
        <end position="312"/>
    </location>
</feature>
<dbReference type="Pfam" id="PF02984">
    <property type="entry name" value="Cyclin_C"/>
    <property type="match status" value="1"/>
</dbReference>